<dbReference type="Pfam" id="PF01535">
    <property type="entry name" value="PPR"/>
    <property type="match status" value="5"/>
</dbReference>
<feature type="repeat" description="PPR" evidence="3">
    <location>
        <begin position="325"/>
        <end position="359"/>
    </location>
</feature>
<organism evidence="4 5">
    <name type="scientific">Lactuca sativa</name>
    <name type="common">Garden lettuce</name>
    <dbReference type="NCBI Taxonomy" id="4236"/>
    <lineage>
        <taxon>Eukaryota</taxon>
        <taxon>Viridiplantae</taxon>
        <taxon>Streptophyta</taxon>
        <taxon>Embryophyta</taxon>
        <taxon>Tracheophyta</taxon>
        <taxon>Spermatophyta</taxon>
        <taxon>Magnoliopsida</taxon>
        <taxon>eudicotyledons</taxon>
        <taxon>Gunneridae</taxon>
        <taxon>Pentapetalae</taxon>
        <taxon>asterids</taxon>
        <taxon>campanulids</taxon>
        <taxon>Asterales</taxon>
        <taxon>Asteraceae</taxon>
        <taxon>Cichorioideae</taxon>
        <taxon>Cichorieae</taxon>
        <taxon>Lactucinae</taxon>
        <taxon>Lactuca</taxon>
    </lineage>
</organism>
<dbReference type="InterPro" id="IPR002885">
    <property type="entry name" value="PPR_rpt"/>
</dbReference>
<dbReference type="AlphaFoldDB" id="A0A9R1VWV0"/>
<evidence type="ECO:0008006" key="6">
    <source>
        <dbReference type="Google" id="ProtNLM"/>
    </source>
</evidence>
<accession>A0A9R1VWV0</accession>
<sequence>MKSLLKSKWQNVDILNPKHFLLYHYSTFPPTPPSNDLQKLCDVVSHGVGSLDELEATLNSVNVSFCSSLITQVLDSSKKEAPTRRLLRFFLWSEKHSDVKLEDKDYNHAIRVFSEKKDFLALDMLISNLGKQNMAMETSTFSTVSETLVKLGRVDEALGIFKNLHKLKCPQDSTTVNAIVSALCSKGHVKRAEGVIYHHKDKISNVKLVIYKNLLHGLSIQENVKESRRIIKDMKGAGITPDLFCYNTFLKCLCKKNLKSNPSGLVPEALNVMIEMRSYKIAPTTVSYNILLSCLGRTRRVKESLQILNTMKKTVCSCSCSCAPDWVTYYLVARVLYLSGRFGKGKQMVDEMIEEGLIPERKFYYDLIGVLCGVERVNYALELFDLMKKSSLGGYEKVYDLLIPKLCKNGEFEKGKELWDEAMSMNLKLECSSDVLNPLITKVFKPMRKVEEEVKIVESDKVKIGGKKVKGNSYVKKGKKLFISNKNGRKLTVHKKGKKKRASMKINKTEATKIKSNN</sequence>
<evidence type="ECO:0000313" key="4">
    <source>
        <dbReference type="EMBL" id="KAJ0214081.1"/>
    </source>
</evidence>
<feature type="repeat" description="PPR" evidence="3">
    <location>
        <begin position="207"/>
        <end position="241"/>
    </location>
</feature>
<keyword evidence="5" id="KW-1185">Reference proteome</keyword>
<dbReference type="NCBIfam" id="TIGR00756">
    <property type="entry name" value="PPR"/>
    <property type="match status" value="2"/>
</dbReference>
<reference evidence="4 5" key="1">
    <citation type="journal article" date="2017" name="Nat. Commun.">
        <title>Genome assembly with in vitro proximity ligation data and whole-genome triplication in lettuce.</title>
        <authorList>
            <person name="Reyes-Chin-Wo S."/>
            <person name="Wang Z."/>
            <person name="Yang X."/>
            <person name="Kozik A."/>
            <person name="Arikit S."/>
            <person name="Song C."/>
            <person name="Xia L."/>
            <person name="Froenicke L."/>
            <person name="Lavelle D.O."/>
            <person name="Truco M.J."/>
            <person name="Xia R."/>
            <person name="Zhu S."/>
            <person name="Xu C."/>
            <person name="Xu H."/>
            <person name="Xu X."/>
            <person name="Cox K."/>
            <person name="Korf I."/>
            <person name="Meyers B.C."/>
            <person name="Michelmore R.W."/>
        </authorList>
    </citation>
    <scope>NUCLEOTIDE SEQUENCE [LARGE SCALE GENOMIC DNA]</scope>
    <source>
        <strain evidence="5">cv. Salinas</strain>
        <tissue evidence="4">Seedlings</tissue>
    </source>
</reference>
<dbReference type="Pfam" id="PF13041">
    <property type="entry name" value="PPR_2"/>
    <property type="match status" value="1"/>
</dbReference>
<dbReference type="GO" id="GO:0003729">
    <property type="term" value="F:mRNA binding"/>
    <property type="evidence" value="ECO:0000318"/>
    <property type="project" value="GO_Central"/>
</dbReference>
<dbReference type="EMBL" id="NBSK02000004">
    <property type="protein sequence ID" value="KAJ0214081.1"/>
    <property type="molecule type" value="Genomic_DNA"/>
</dbReference>
<dbReference type="PANTHER" id="PTHR47939">
    <property type="entry name" value="MEMBRANE-ASSOCIATED SALT-INDUCIBLE PROTEIN-LIKE"/>
    <property type="match status" value="1"/>
</dbReference>
<evidence type="ECO:0000256" key="3">
    <source>
        <dbReference type="PROSITE-ProRule" id="PRU00708"/>
    </source>
</evidence>
<evidence type="ECO:0000313" key="5">
    <source>
        <dbReference type="Proteomes" id="UP000235145"/>
    </source>
</evidence>
<evidence type="ECO:0000256" key="1">
    <source>
        <dbReference type="ARBA" id="ARBA00007626"/>
    </source>
</evidence>
<dbReference type="InterPro" id="IPR011990">
    <property type="entry name" value="TPR-like_helical_dom_sf"/>
</dbReference>
<dbReference type="PANTHER" id="PTHR47939:SF13">
    <property type="entry name" value="OS03G0201400 PROTEIN"/>
    <property type="match status" value="1"/>
</dbReference>
<dbReference type="Gramene" id="rna-gnl|WGS:NBSK|LSAT_4X109161_mrna">
    <property type="protein sequence ID" value="cds-PLY64013.1"/>
    <property type="gene ID" value="gene-LSAT_4X109161"/>
</dbReference>
<feature type="repeat" description="PPR" evidence="3">
    <location>
        <begin position="284"/>
        <end position="318"/>
    </location>
</feature>
<protein>
    <recommendedName>
        <fullName evidence="6">Pentacotripeptide-repeat region of PRORP domain-containing protein</fullName>
    </recommendedName>
</protein>
<dbReference type="FunFam" id="1.25.40.10:FF:000910">
    <property type="entry name" value="Pentatricopeptide repeat-containing protein At5g14080"/>
    <property type="match status" value="1"/>
</dbReference>
<dbReference type="OrthoDB" id="1585145at2759"/>
<comment type="similarity">
    <text evidence="1">Belongs to the PPR family. P subfamily.</text>
</comment>
<name>A0A9R1VWV0_LACSA</name>
<feature type="repeat" description="PPR" evidence="3">
    <location>
        <begin position="395"/>
        <end position="429"/>
    </location>
</feature>
<proteinExistence type="inferred from homology"/>
<gene>
    <name evidence="4" type="ORF">LSAT_V11C400200250</name>
</gene>
<dbReference type="Gene3D" id="1.25.40.10">
    <property type="entry name" value="Tetratricopeptide repeat domain"/>
    <property type="match status" value="3"/>
</dbReference>
<dbReference type="Proteomes" id="UP000235145">
    <property type="component" value="Unassembled WGS sequence"/>
</dbReference>
<comment type="caution">
    <text evidence="4">The sequence shown here is derived from an EMBL/GenBank/DDBJ whole genome shotgun (WGS) entry which is preliminary data.</text>
</comment>
<dbReference type="PROSITE" id="PS51375">
    <property type="entry name" value="PPR"/>
    <property type="match status" value="4"/>
</dbReference>
<evidence type="ECO:0000256" key="2">
    <source>
        <dbReference type="ARBA" id="ARBA00022737"/>
    </source>
</evidence>
<dbReference type="InterPro" id="IPR050667">
    <property type="entry name" value="PPR-containing_protein"/>
</dbReference>
<keyword evidence="2" id="KW-0677">Repeat</keyword>